<proteinExistence type="predicted"/>
<protein>
    <submittedName>
        <fullName evidence="1">Uncharacterized protein</fullName>
    </submittedName>
</protein>
<evidence type="ECO:0000313" key="2">
    <source>
        <dbReference type="Proteomes" id="UP001501788"/>
    </source>
</evidence>
<dbReference type="EMBL" id="BAABEX010000028">
    <property type="protein sequence ID" value="GAA4427614.1"/>
    <property type="molecule type" value="Genomic_DNA"/>
</dbReference>
<name>A0ABP8LEX8_9BURK</name>
<dbReference type="RefSeq" id="WP_345065695.1">
    <property type="nucleotide sequence ID" value="NZ_BAABEX010000028.1"/>
</dbReference>
<evidence type="ECO:0000313" key="1">
    <source>
        <dbReference type="EMBL" id="GAA4427614.1"/>
    </source>
</evidence>
<organism evidence="1 2">
    <name type="scientific">Acidovorax lacteus</name>
    <dbReference type="NCBI Taxonomy" id="1924988"/>
    <lineage>
        <taxon>Bacteria</taxon>
        <taxon>Pseudomonadati</taxon>
        <taxon>Pseudomonadota</taxon>
        <taxon>Betaproteobacteria</taxon>
        <taxon>Burkholderiales</taxon>
        <taxon>Comamonadaceae</taxon>
        <taxon>Acidovorax</taxon>
    </lineage>
</organism>
<dbReference type="Proteomes" id="UP001501788">
    <property type="component" value="Unassembled WGS sequence"/>
</dbReference>
<reference evidence="2" key="1">
    <citation type="journal article" date="2019" name="Int. J. Syst. Evol. Microbiol.">
        <title>The Global Catalogue of Microorganisms (GCM) 10K type strain sequencing project: providing services to taxonomists for standard genome sequencing and annotation.</title>
        <authorList>
            <consortium name="The Broad Institute Genomics Platform"/>
            <consortium name="The Broad Institute Genome Sequencing Center for Infectious Disease"/>
            <person name="Wu L."/>
            <person name="Ma J."/>
        </authorList>
    </citation>
    <scope>NUCLEOTIDE SEQUENCE [LARGE SCALE GENOMIC DNA]</scope>
    <source>
        <strain evidence="2">JCM 31890</strain>
    </source>
</reference>
<gene>
    <name evidence="1" type="ORF">GCM10023090_25220</name>
</gene>
<comment type="caution">
    <text evidence="1">The sequence shown here is derived from an EMBL/GenBank/DDBJ whole genome shotgun (WGS) entry which is preliminary data.</text>
</comment>
<keyword evidence="2" id="KW-1185">Reference proteome</keyword>
<sequence>MPTPALLDDLESRLQALRDGADAAAWSQATRAQPALWADLPPQFETVLHNLLDRLESGALFNQESCSFSQEALVDSLQQWVDAARRVLRSTAA</sequence>
<accession>A0ABP8LEX8</accession>